<evidence type="ECO:0000256" key="8">
    <source>
        <dbReference type="ARBA" id="ARBA00023136"/>
    </source>
</evidence>
<reference evidence="14 15" key="1">
    <citation type="submission" date="2016-10" db="EMBL/GenBank/DDBJ databases">
        <authorList>
            <person name="de Groot N.N."/>
        </authorList>
    </citation>
    <scope>NUCLEOTIDE SEQUENCE [LARGE SCALE GENOMIC DNA]</scope>
    <source>
        <strain evidence="14 15">DSM 9990</strain>
    </source>
</reference>
<gene>
    <name evidence="14" type="ORF">SAMN05660836_00025</name>
</gene>
<comment type="similarity">
    <text evidence="2">Belongs to the UPF0053 family.</text>
</comment>
<accession>A0A1I4QHF8</accession>
<dbReference type="Pfam" id="PF01595">
    <property type="entry name" value="CNNM"/>
    <property type="match status" value="1"/>
</dbReference>
<dbReference type="Proteomes" id="UP000199611">
    <property type="component" value="Unassembled WGS sequence"/>
</dbReference>
<feature type="domain" description="CNNM transmembrane" evidence="13">
    <location>
        <begin position="4"/>
        <end position="194"/>
    </location>
</feature>
<comment type="subcellular location">
    <subcellularLocation>
        <location evidence="1">Cell membrane</location>
        <topology evidence="1">Multi-pass membrane protein</topology>
    </subcellularLocation>
</comment>
<dbReference type="OrthoDB" id="9798188at2"/>
<dbReference type="InterPro" id="IPR000644">
    <property type="entry name" value="CBS_dom"/>
</dbReference>
<evidence type="ECO:0000259" key="13">
    <source>
        <dbReference type="PROSITE" id="PS51846"/>
    </source>
</evidence>
<dbReference type="InterPro" id="IPR046342">
    <property type="entry name" value="CBS_dom_sf"/>
</dbReference>
<dbReference type="RefSeq" id="WP_093392460.1">
    <property type="nucleotide sequence ID" value="NZ_FOUU01000001.1"/>
</dbReference>
<dbReference type="SMART" id="SM01091">
    <property type="entry name" value="CorC_HlyC"/>
    <property type="match status" value="1"/>
</dbReference>
<dbReference type="Gene3D" id="3.30.465.10">
    <property type="match status" value="1"/>
</dbReference>
<evidence type="ECO:0000256" key="11">
    <source>
        <dbReference type="SAM" id="Phobius"/>
    </source>
</evidence>
<dbReference type="InterPro" id="IPR002550">
    <property type="entry name" value="CNNM"/>
</dbReference>
<dbReference type="GO" id="GO:0005886">
    <property type="term" value="C:plasma membrane"/>
    <property type="evidence" value="ECO:0007669"/>
    <property type="project" value="UniProtKB-SubCell"/>
</dbReference>
<evidence type="ECO:0000313" key="15">
    <source>
        <dbReference type="Proteomes" id="UP000199611"/>
    </source>
</evidence>
<dbReference type="InterPro" id="IPR005170">
    <property type="entry name" value="Transptr-assoc_dom"/>
</dbReference>
<keyword evidence="4 10" id="KW-0812">Transmembrane</keyword>
<feature type="transmembrane region" description="Helical" evidence="11">
    <location>
        <begin position="63"/>
        <end position="87"/>
    </location>
</feature>
<dbReference type="PANTHER" id="PTHR22777">
    <property type="entry name" value="HEMOLYSIN-RELATED"/>
    <property type="match status" value="1"/>
</dbReference>
<dbReference type="InterPro" id="IPR044751">
    <property type="entry name" value="Ion_transp-like_CBS"/>
</dbReference>
<dbReference type="GO" id="GO:0050660">
    <property type="term" value="F:flavin adenine dinucleotide binding"/>
    <property type="evidence" value="ECO:0007669"/>
    <property type="project" value="InterPro"/>
</dbReference>
<dbReference type="InterPro" id="IPR036318">
    <property type="entry name" value="FAD-bd_PCMH-like_sf"/>
</dbReference>
<evidence type="ECO:0000256" key="10">
    <source>
        <dbReference type="PROSITE-ProRule" id="PRU01193"/>
    </source>
</evidence>
<feature type="transmembrane region" description="Helical" evidence="11">
    <location>
        <begin position="125"/>
        <end position="144"/>
    </location>
</feature>
<keyword evidence="6 10" id="KW-1133">Transmembrane helix</keyword>
<keyword evidence="15" id="KW-1185">Reference proteome</keyword>
<evidence type="ECO:0000259" key="12">
    <source>
        <dbReference type="PROSITE" id="PS51371"/>
    </source>
</evidence>
<evidence type="ECO:0000256" key="1">
    <source>
        <dbReference type="ARBA" id="ARBA00004651"/>
    </source>
</evidence>
<evidence type="ECO:0000256" key="4">
    <source>
        <dbReference type="ARBA" id="ARBA00022692"/>
    </source>
</evidence>
<keyword evidence="8 10" id="KW-0472">Membrane</keyword>
<dbReference type="FunFam" id="3.10.580.10:FF:000002">
    <property type="entry name" value="Magnesium/cobalt efflux protein CorC"/>
    <property type="match status" value="1"/>
</dbReference>
<name>A0A1I4QHF8_9BACT</name>
<dbReference type="SUPFAM" id="SSF54631">
    <property type="entry name" value="CBS-domain pair"/>
    <property type="match status" value="1"/>
</dbReference>
<protein>
    <submittedName>
        <fullName evidence="14">Mg2+ and Co2+ transporter CorB, contains DUF21, CBS pair, and CorC-HlyC domains</fullName>
    </submittedName>
</protein>
<feature type="transmembrane region" description="Helical" evidence="11">
    <location>
        <begin position="94"/>
        <end position="113"/>
    </location>
</feature>
<dbReference type="SUPFAM" id="SSF56176">
    <property type="entry name" value="FAD-binding/transporter-associated domain-like"/>
    <property type="match status" value="1"/>
</dbReference>
<keyword evidence="3" id="KW-1003">Cell membrane</keyword>
<sequence>MKEGFFNLGFYGLAFLSLFALSAFFSGSETAFTAANRFRMGYLSKSNPGARKVKELLDEPEKFISTLLLCNNLVNVALSAMATALAIRIFGNEGVLYATFAVTVGLLVFGEITPKTIAAYHADRISIIVAPLMSLLVRLCYPVVKLLTFLSMLLIKSIGLTPQGEGGGLTEEELEALIETGVEEAGVEREKQDMLLGVLLLDRITLGDIMVPWRDVVCLDLKAPLEEVMSTIEKTNFSRYPVYKGDFHNVVGFIHVKDVLLSFYGKGAESVSLESLLRPPQFAPEFRTIRDQLAFFKKERSHMTVVVNEYGHVIGLVTLEDVLEEIVGDIADEHDAEAGKIIHLADGSVVVDGSILVRDLNRYLDMKLPEAMARTVAGLIISVLDRFPEVGEVVVIGDYHLQVVRKEGFRVRRVRIWEKHRSPFAAKRAKAPAAKE</sequence>
<evidence type="ECO:0000256" key="6">
    <source>
        <dbReference type="ARBA" id="ARBA00022989"/>
    </source>
</evidence>
<keyword evidence="5" id="KW-0677">Repeat</keyword>
<evidence type="ECO:0000256" key="2">
    <source>
        <dbReference type="ARBA" id="ARBA00006337"/>
    </source>
</evidence>
<evidence type="ECO:0000256" key="7">
    <source>
        <dbReference type="ARBA" id="ARBA00023122"/>
    </source>
</evidence>
<dbReference type="Pfam" id="PF03471">
    <property type="entry name" value="CorC_HlyC"/>
    <property type="match status" value="1"/>
</dbReference>
<dbReference type="EMBL" id="FOUU01000001">
    <property type="protein sequence ID" value="SFM39145.1"/>
    <property type="molecule type" value="Genomic_DNA"/>
</dbReference>
<evidence type="ECO:0000256" key="9">
    <source>
        <dbReference type="PROSITE-ProRule" id="PRU00703"/>
    </source>
</evidence>
<feature type="domain" description="CBS" evidence="12">
    <location>
        <begin position="276"/>
        <end position="333"/>
    </location>
</feature>
<dbReference type="PROSITE" id="PS51846">
    <property type="entry name" value="CNNM"/>
    <property type="match status" value="1"/>
</dbReference>
<dbReference type="Gene3D" id="3.10.580.10">
    <property type="entry name" value="CBS-domain"/>
    <property type="match status" value="1"/>
</dbReference>
<dbReference type="InterPro" id="IPR016169">
    <property type="entry name" value="FAD-bd_PCMH_sub2"/>
</dbReference>
<evidence type="ECO:0000256" key="5">
    <source>
        <dbReference type="ARBA" id="ARBA00022737"/>
    </source>
</evidence>
<dbReference type="STRING" id="39841.SAMN05660836_00025"/>
<dbReference type="SMART" id="SM00116">
    <property type="entry name" value="CBS"/>
    <property type="match status" value="2"/>
</dbReference>
<proteinExistence type="inferred from homology"/>
<dbReference type="PROSITE" id="PS51371">
    <property type="entry name" value="CBS"/>
    <property type="match status" value="2"/>
</dbReference>
<feature type="domain" description="CBS" evidence="12">
    <location>
        <begin position="210"/>
        <end position="270"/>
    </location>
</feature>
<dbReference type="CDD" id="cd04590">
    <property type="entry name" value="CBS_pair_CorC_HlyC_assoc"/>
    <property type="match status" value="1"/>
</dbReference>
<keyword evidence="7 9" id="KW-0129">CBS domain</keyword>
<dbReference type="PANTHER" id="PTHR22777:SF32">
    <property type="entry name" value="UPF0053 INNER MEMBRANE PROTEIN YFJD"/>
    <property type="match status" value="1"/>
</dbReference>
<organism evidence="14 15">
    <name type="scientific">Thermodesulforhabdus norvegica</name>
    <dbReference type="NCBI Taxonomy" id="39841"/>
    <lineage>
        <taxon>Bacteria</taxon>
        <taxon>Pseudomonadati</taxon>
        <taxon>Thermodesulfobacteriota</taxon>
        <taxon>Syntrophobacteria</taxon>
        <taxon>Syntrophobacterales</taxon>
        <taxon>Thermodesulforhabdaceae</taxon>
        <taxon>Thermodesulforhabdus</taxon>
    </lineage>
</organism>
<dbReference type="AlphaFoldDB" id="A0A1I4QHF8"/>
<evidence type="ECO:0000256" key="3">
    <source>
        <dbReference type="ARBA" id="ARBA00022475"/>
    </source>
</evidence>
<dbReference type="Pfam" id="PF00571">
    <property type="entry name" value="CBS"/>
    <property type="match status" value="2"/>
</dbReference>
<evidence type="ECO:0000313" key="14">
    <source>
        <dbReference type="EMBL" id="SFM39145.1"/>
    </source>
</evidence>